<evidence type="ECO:0008006" key="11">
    <source>
        <dbReference type="Google" id="ProtNLM"/>
    </source>
</evidence>
<dbReference type="RefSeq" id="WP_156006670.1">
    <property type="nucleotide sequence ID" value="NZ_CP046276.1"/>
</dbReference>
<dbReference type="InterPro" id="IPR011032">
    <property type="entry name" value="GroES-like_sf"/>
</dbReference>
<feature type="domain" description="Alcohol dehydrogenase-like N-terminal" evidence="8">
    <location>
        <begin position="26"/>
        <end position="135"/>
    </location>
</feature>
<sequence length="348" mass="38213">MKAACFDKSNLKYVVKEIEKPGIQKQTDAIVKMMYTTICGTDLHILKGDVPEVPDGCVLGHEGIGRIEQLGSEVSNLKIGDVVIVSCITSCGKCKYCSTNCQSHCEDGGWIFGHLINGTHSEYLRVPHATNSLHKIDPKKGFENYVLISDIFPTSYEIGVLNGRIKEGDVVTIIGAGPIGLAGLMTAKQINPKKIIMIDLDRSRLDFAKEHGATDIVCATGEEAIKEIMKITNNEGSNVVIEAIGTKFTFDLAQKIVSTAGHIAIVGVFGESVEFNLQDLWIKNITLTTGLVNANSSLELIENINKNKIPFEKLISHKFNFEDIEKAFDVFKNAKDNKTLKVLIKFPE</sequence>
<protein>
    <recommendedName>
        <fullName evidence="11">Alcohol dehydrogenase</fullName>
    </recommendedName>
</protein>
<evidence type="ECO:0000256" key="4">
    <source>
        <dbReference type="ARBA" id="ARBA00022833"/>
    </source>
</evidence>
<comment type="cofactor">
    <cofactor evidence="1 6">
        <name>Zn(2+)</name>
        <dbReference type="ChEBI" id="CHEBI:29105"/>
    </cofactor>
</comment>
<dbReference type="Gene3D" id="3.40.50.720">
    <property type="entry name" value="NAD(P)-binding Rossmann-like Domain"/>
    <property type="match status" value="1"/>
</dbReference>
<keyword evidence="5" id="KW-0560">Oxidoreductase</keyword>
<keyword evidence="10" id="KW-1185">Reference proteome</keyword>
<evidence type="ECO:0000256" key="1">
    <source>
        <dbReference type="ARBA" id="ARBA00001947"/>
    </source>
</evidence>
<dbReference type="InterPro" id="IPR013149">
    <property type="entry name" value="ADH-like_C"/>
</dbReference>
<proteinExistence type="inferred from homology"/>
<reference evidence="9 10" key="1">
    <citation type="submission" date="2019-11" db="EMBL/GenBank/DDBJ databases">
        <title>Complete genome sequence of Spiroplasma tabanidicola TAUS-1 (DSM 22603).</title>
        <authorList>
            <person name="Huang C.-T."/>
            <person name="Lin Y.-C."/>
            <person name="Kuo C.-H."/>
        </authorList>
    </citation>
    <scope>NUCLEOTIDE SEQUENCE [LARGE SCALE GENOMIC DNA]</scope>
    <source>
        <strain evidence="9 10">TAUS-1</strain>
    </source>
</reference>
<comment type="similarity">
    <text evidence="2 6">Belongs to the zinc-containing alcohol dehydrogenase family.</text>
</comment>
<dbReference type="InterPro" id="IPR036291">
    <property type="entry name" value="NAD(P)-bd_dom_sf"/>
</dbReference>
<gene>
    <name evidence="9" type="ORF">STABA_v1c07200</name>
</gene>
<dbReference type="OrthoDB" id="9769198at2"/>
<dbReference type="SUPFAM" id="SSF51735">
    <property type="entry name" value="NAD(P)-binding Rossmann-fold domains"/>
    <property type="match status" value="1"/>
</dbReference>
<evidence type="ECO:0000256" key="2">
    <source>
        <dbReference type="ARBA" id="ARBA00008072"/>
    </source>
</evidence>
<dbReference type="Gene3D" id="3.90.180.10">
    <property type="entry name" value="Medium-chain alcohol dehydrogenases, catalytic domain"/>
    <property type="match status" value="1"/>
</dbReference>
<keyword evidence="4 6" id="KW-0862">Zinc</keyword>
<organism evidence="9 10">
    <name type="scientific">Spiroplasma tabanidicola</name>
    <dbReference type="NCBI Taxonomy" id="324079"/>
    <lineage>
        <taxon>Bacteria</taxon>
        <taxon>Bacillati</taxon>
        <taxon>Mycoplasmatota</taxon>
        <taxon>Mollicutes</taxon>
        <taxon>Entomoplasmatales</taxon>
        <taxon>Spiroplasmataceae</taxon>
        <taxon>Spiroplasma</taxon>
    </lineage>
</organism>
<evidence type="ECO:0000259" key="8">
    <source>
        <dbReference type="Pfam" id="PF08240"/>
    </source>
</evidence>
<evidence type="ECO:0000313" key="9">
    <source>
        <dbReference type="EMBL" id="QGS52076.1"/>
    </source>
</evidence>
<name>A0A6I6C8S8_9MOLU</name>
<accession>A0A6I6C8S8</accession>
<dbReference type="GO" id="GO:0008270">
    <property type="term" value="F:zinc ion binding"/>
    <property type="evidence" value="ECO:0007669"/>
    <property type="project" value="InterPro"/>
</dbReference>
<dbReference type="EMBL" id="CP046276">
    <property type="protein sequence ID" value="QGS52076.1"/>
    <property type="molecule type" value="Genomic_DNA"/>
</dbReference>
<evidence type="ECO:0000256" key="5">
    <source>
        <dbReference type="ARBA" id="ARBA00023002"/>
    </source>
</evidence>
<dbReference type="Proteomes" id="UP000424468">
    <property type="component" value="Chromosome"/>
</dbReference>
<evidence type="ECO:0000256" key="6">
    <source>
        <dbReference type="RuleBase" id="RU361277"/>
    </source>
</evidence>
<dbReference type="InterPro" id="IPR013154">
    <property type="entry name" value="ADH-like_N"/>
</dbReference>
<dbReference type="InterPro" id="IPR002328">
    <property type="entry name" value="ADH_Zn_CS"/>
</dbReference>
<dbReference type="KEGG" id="stab:STABA_v1c07200"/>
<dbReference type="SUPFAM" id="SSF50129">
    <property type="entry name" value="GroES-like"/>
    <property type="match status" value="1"/>
</dbReference>
<dbReference type="AlphaFoldDB" id="A0A6I6C8S8"/>
<dbReference type="Pfam" id="PF00107">
    <property type="entry name" value="ADH_zinc_N"/>
    <property type="match status" value="1"/>
</dbReference>
<dbReference type="PANTHER" id="PTHR42813">
    <property type="entry name" value="ZINC-TYPE ALCOHOL DEHYDROGENASE-LIKE"/>
    <property type="match status" value="1"/>
</dbReference>
<evidence type="ECO:0000313" key="10">
    <source>
        <dbReference type="Proteomes" id="UP000424468"/>
    </source>
</evidence>
<evidence type="ECO:0000256" key="3">
    <source>
        <dbReference type="ARBA" id="ARBA00022723"/>
    </source>
</evidence>
<dbReference type="Pfam" id="PF08240">
    <property type="entry name" value="ADH_N"/>
    <property type="match status" value="1"/>
</dbReference>
<dbReference type="GO" id="GO:0016491">
    <property type="term" value="F:oxidoreductase activity"/>
    <property type="evidence" value="ECO:0007669"/>
    <property type="project" value="UniProtKB-KW"/>
</dbReference>
<evidence type="ECO:0000259" key="7">
    <source>
        <dbReference type="Pfam" id="PF00107"/>
    </source>
</evidence>
<dbReference type="PROSITE" id="PS00059">
    <property type="entry name" value="ADH_ZINC"/>
    <property type="match status" value="1"/>
</dbReference>
<keyword evidence="3 6" id="KW-0479">Metal-binding</keyword>
<dbReference type="PANTHER" id="PTHR42813:SF4">
    <property type="entry name" value="NADP-DEPENDENT ISOPROPANOL DEHYDROGENASE"/>
    <property type="match status" value="1"/>
</dbReference>
<feature type="domain" description="Alcohol dehydrogenase-like C-terminal" evidence="7">
    <location>
        <begin position="178"/>
        <end position="294"/>
    </location>
</feature>